<evidence type="ECO:0000259" key="1">
    <source>
        <dbReference type="Pfam" id="PF24480"/>
    </source>
</evidence>
<name>A0AAV4TN54_9ARAC</name>
<dbReference type="Pfam" id="PF24480">
    <property type="entry name" value="TPGS1_C"/>
    <property type="match status" value="1"/>
</dbReference>
<dbReference type="PANTHER" id="PTHR31932:SF2">
    <property type="entry name" value="TUBULIN POLYGLUTAMYLASE COMPLEX SUBUNIT 1"/>
    <property type="match status" value="1"/>
</dbReference>
<reference evidence="2 3" key="1">
    <citation type="submission" date="2021-06" db="EMBL/GenBank/DDBJ databases">
        <title>Caerostris darwini draft genome.</title>
        <authorList>
            <person name="Kono N."/>
            <person name="Arakawa K."/>
        </authorList>
    </citation>
    <scope>NUCLEOTIDE SEQUENCE [LARGE SCALE GENOMIC DNA]</scope>
</reference>
<dbReference type="PANTHER" id="PTHR31932">
    <property type="entry name" value="TUBULIN POLYGLUTAMYLASE COMPLEX SUBUNIT 1"/>
    <property type="match status" value="1"/>
</dbReference>
<dbReference type="GO" id="GO:0008017">
    <property type="term" value="F:microtubule binding"/>
    <property type="evidence" value="ECO:0007669"/>
    <property type="project" value="TreeGrafter"/>
</dbReference>
<organism evidence="2 3">
    <name type="scientific">Caerostris darwini</name>
    <dbReference type="NCBI Taxonomy" id="1538125"/>
    <lineage>
        <taxon>Eukaryota</taxon>
        <taxon>Metazoa</taxon>
        <taxon>Ecdysozoa</taxon>
        <taxon>Arthropoda</taxon>
        <taxon>Chelicerata</taxon>
        <taxon>Arachnida</taxon>
        <taxon>Araneae</taxon>
        <taxon>Araneomorphae</taxon>
        <taxon>Entelegynae</taxon>
        <taxon>Araneoidea</taxon>
        <taxon>Araneidae</taxon>
        <taxon>Caerostris</taxon>
    </lineage>
</organism>
<gene>
    <name evidence="2" type="primary">AVEN_84531_1</name>
    <name evidence="2" type="ORF">CDAR_490181</name>
</gene>
<accession>A0AAV4TN54</accession>
<sequence>MEEDSIDKALQTALLALLDVKPNDPIKFLATHFQMECETNLVAKAVYLLQDMTVYHPAIEERLLKAYSTICQYSEEDGLTGDIYTDLLVKLIADSPAYQKENFLQHLQCHSSEYVSFDVFRSGVLTSLLFNQFVSEVKLLFSNLCIENYDSAPTFLCKKALRKMGKCLAEAAKRSVSCTDGPCTLGISELSSPIRKNMTKNLPSADYTKINSFLSEAVEIFLREIPKIKL</sequence>
<keyword evidence="3" id="KW-1185">Reference proteome</keyword>
<feature type="domain" description="Tubulin polyglutamylase complex subunit 1-like C-terminal" evidence="1">
    <location>
        <begin position="39"/>
        <end position="225"/>
    </location>
</feature>
<protein>
    <recommendedName>
        <fullName evidence="1">Tubulin polyglutamylase complex subunit 1-like C-terminal domain-containing protein</fullName>
    </recommendedName>
</protein>
<comment type="caution">
    <text evidence="2">The sequence shown here is derived from an EMBL/GenBank/DDBJ whole genome shotgun (WGS) entry which is preliminary data.</text>
</comment>
<dbReference type="InterPro" id="IPR039235">
    <property type="entry name" value="TPGS1"/>
</dbReference>
<dbReference type="InterPro" id="IPR057632">
    <property type="entry name" value="TPGS1_C"/>
</dbReference>
<proteinExistence type="predicted"/>
<dbReference type="EMBL" id="BPLQ01009775">
    <property type="protein sequence ID" value="GIY46546.1"/>
    <property type="molecule type" value="Genomic_DNA"/>
</dbReference>
<evidence type="ECO:0000313" key="3">
    <source>
        <dbReference type="Proteomes" id="UP001054837"/>
    </source>
</evidence>
<evidence type="ECO:0000313" key="2">
    <source>
        <dbReference type="EMBL" id="GIY46546.1"/>
    </source>
</evidence>
<dbReference type="AlphaFoldDB" id="A0AAV4TN54"/>
<dbReference type="Proteomes" id="UP001054837">
    <property type="component" value="Unassembled WGS sequence"/>
</dbReference>